<dbReference type="EMBL" id="AJJH01000018">
    <property type="protein sequence ID" value="EID81338.1"/>
    <property type="molecule type" value="Genomic_DNA"/>
</dbReference>
<dbReference type="InterPro" id="IPR050266">
    <property type="entry name" value="AB_hydrolase_sf"/>
</dbReference>
<name>I0WY72_RHOOP</name>
<dbReference type="Gene3D" id="3.40.50.1820">
    <property type="entry name" value="alpha/beta hydrolase"/>
    <property type="match status" value="1"/>
</dbReference>
<keyword evidence="1" id="KW-0378">Hydrolase</keyword>
<protein>
    <recommendedName>
        <fullName evidence="2">AB hydrolase-1 domain-containing protein</fullName>
    </recommendedName>
</protein>
<gene>
    <name evidence="3" type="ORF">W59_03626</name>
</gene>
<dbReference type="InterPro" id="IPR029058">
    <property type="entry name" value="AB_hydrolase_fold"/>
</dbReference>
<evidence type="ECO:0000259" key="2">
    <source>
        <dbReference type="Pfam" id="PF00561"/>
    </source>
</evidence>
<dbReference type="PATRIC" id="fig|1165867.3.peg.735"/>
<proteinExistence type="predicted"/>
<dbReference type="SUPFAM" id="SSF53474">
    <property type="entry name" value="alpha/beta-Hydrolases"/>
    <property type="match status" value="1"/>
</dbReference>
<evidence type="ECO:0000313" key="4">
    <source>
        <dbReference type="Proteomes" id="UP000006447"/>
    </source>
</evidence>
<comment type="caution">
    <text evidence="3">The sequence shown here is derived from an EMBL/GenBank/DDBJ whole genome shotgun (WGS) entry which is preliminary data.</text>
</comment>
<dbReference type="Proteomes" id="UP000006447">
    <property type="component" value="Unassembled WGS sequence"/>
</dbReference>
<dbReference type="AlphaFoldDB" id="I0WY72"/>
<evidence type="ECO:0000256" key="1">
    <source>
        <dbReference type="ARBA" id="ARBA00022801"/>
    </source>
</evidence>
<evidence type="ECO:0000313" key="3">
    <source>
        <dbReference type="EMBL" id="EID81338.1"/>
    </source>
</evidence>
<dbReference type="Pfam" id="PF00561">
    <property type="entry name" value="Abhydrolase_1"/>
    <property type="match status" value="1"/>
</dbReference>
<accession>I0WY72</accession>
<sequence>MIALLDHLGASEAVVGGTGLGGTIALRAAPAFPSRVRAVVVISAEDIEDDEAKVAETALVDRFAERVRGDGIEAAWELFLPHLQPLIGNLVRSAIPRADPGSVAAAAAIGRDRSFRTLDELGAIEVPVLIVPGADERHPAELAERMSATIPHATLARNVSFDALATADDLAGAVVPQIRRFLGNCGHYPSPCVPEPPSSDRRTLAMAMWLGTGTAAQRCLVRGPGADRACRAASCVAGSGRHASVTLGL</sequence>
<organism evidence="3 4">
    <name type="scientific">Rhodococcus opacus RKJ300 = JCM 13270</name>
    <dbReference type="NCBI Taxonomy" id="1165867"/>
    <lineage>
        <taxon>Bacteria</taxon>
        <taxon>Bacillati</taxon>
        <taxon>Actinomycetota</taxon>
        <taxon>Actinomycetes</taxon>
        <taxon>Mycobacteriales</taxon>
        <taxon>Nocardiaceae</taxon>
        <taxon>Rhodococcus</taxon>
    </lineage>
</organism>
<dbReference type="InterPro" id="IPR000073">
    <property type="entry name" value="AB_hydrolase_1"/>
</dbReference>
<dbReference type="GO" id="GO:0016787">
    <property type="term" value="F:hydrolase activity"/>
    <property type="evidence" value="ECO:0007669"/>
    <property type="project" value="UniProtKB-KW"/>
</dbReference>
<reference evidence="3 4" key="1">
    <citation type="journal article" date="2012" name="J. Bacteriol.">
        <title>Draft genome sequence of the nitrophenol-degrading actinomycete Rhodococcus imtechensis RKJ300.</title>
        <authorList>
            <person name="Vikram S."/>
            <person name="Kumar S."/>
            <person name="Subramanian S."/>
            <person name="Raghava G.P."/>
        </authorList>
    </citation>
    <scope>NUCLEOTIDE SEQUENCE [LARGE SCALE GENOMIC DNA]</scope>
    <source>
        <strain evidence="3 4">RKJ300</strain>
    </source>
</reference>
<feature type="domain" description="AB hydrolase-1" evidence="2">
    <location>
        <begin position="4"/>
        <end position="73"/>
    </location>
</feature>
<dbReference type="PANTHER" id="PTHR43798:SF31">
    <property type="entry name" value="AB HYDROLASE SUPERFAMILY PROTEIN YCLE"/>
    <property type="match status" value="1"/>
</dbReference>
<dbReference type="PANTHER" id="PTHR43798">
    <property type="entry name" value="MONOACYLGLYCEROL LIPASE"/>
    <property type="match status" value="1"/>
</dbReference>
<dbReference type="GO" id="GO:0016020">
    <property type="term" value="C:membrane"/>
    <property type="evidence" value="ECO:0007669"/>
    <property type="project" value="TreeGrafter"/>
</dbReference>